<evidence type="ECO:0000313" key="3">
    <source>
        <dbReference type="Proteomes" id="UP000298416"/>
    </source>
</evidence>
<comment type="caution">
    <text evidence="2">The sequence shown here is derived from an EMBL/GenBank/DDBJ whole genome shotgun (WGS) entry which is preliminary data.</text>
</comment>
<evidence type="ECO:0000313" key="2">
    <source>
        <dbReference type="EMBL" id="KAG6411524.1"/>
    </source>
</evidence>
<reference evidence="2" key="2">
    <citation type="submission" date="2020-08" db="EMBL/GenBank/DDBJ databases">
        <title>Plant Genome Project.</title>
        <authorList>
            <person name="Zhang R.-G."/>
        </authorList>
    </citation>
    <scope>NUCLEOTIDE SEQUENCE</scope>
    <source>
        <strain evidence="2">Huo1</strain>
        <tissue evidence="2">Leaf</tissue>
    </source>
</reference>
<dbReference type="Pfam" id="PF25597">
    <property type="entry name" value="SH3_retrovirus"/>
    <property type="match status" value="1"/>
</dbReference>
<sequence>MPKIPKAKRIKFDDKGEKCIFVGYGDRVMGYKLYNPLMMKVIIKDAREIEGPESAESSLGPGTRPRRMRNLSDLYETTKEVDEAIEVNHVDEEINVNEKNDTFSLTTLAEGRKAIGVK</sequence>
<organism evidence="2">
    <name type="scientific">Salvia splendens</name>
    <name type="common">Scarlet sage</name>
    <dbReference type="NCBI Taxonomy" id="180675"/>
    <lineage>
        <taxon>Eukaryota</taxon>
        <taxon>Viridiplantae</taxon>
        <taxon>Streptophyta</taxon>
        <taxon>Embryophyta</taxon>
        <taxon>Tracheophyta</taxon>
        <taxon>Spermatophyta</taxon>
        <taxon>Magnoliopsida</taxon>
        <taxon>eudicotyledons</taxon>
        <taxon>Gunneridae</taxon>
        <taxon>Pentapetalae</taxon>
        <taxon>asterids</taxon>
        <taxon>lamiids</taxon>
        <taxon>Lamiales</taxon>
        <taxon>Lamiaceae</taxon>
        <taxon>Nepetoideae</taxon>
        <taxon>Mentheae</taxon>
        <taxon>Salviinae</taxon>
        <taxon>Salvia</taxon>
        <taxon>Salvia subgen. Calosphace</taxon>
        <taxon>core Calosphace</taxon>
    </lineage>
</organism>
<dbReference type="Proteomes" id="UP000298416">
    <property type="component" value="Unassembled WGS sequence"/>
</dbReference>
<feature type="domain" description="Retroviral polymerase SH3-like" evidence="1">
    <location>
        <begin position="2"/>
        <end position="43"/>
    </location>
</feature>
<dbReference type="InterPro" id="IPR057670">
    <property type="entry name" value="SH3_retrovirus"/>
</dbReference>
<keyword evidence="3" id="KW-1185">Reference proteome</keyword>
<name>A0A8X8ZPK8_SALSN</name>
<protein>
    <recommendedName>
        <fullName evidence="1">Retroviral polymerase SH3-like domain-containing protein</fullName>
    </recommendedName>
</protein>
<reference evidence="2" key="1">
    <citation type="submission" date="2018-01" db="EMBL/GenBank/DDBJ databases">
        <authorList>
            <person name="Mao J.F."/>
        </authorList>
    </citation>
    <scope>NUCLEOTIDE SEQUENCE</scope>
    <source>
        <strain evidence="2">Huo1</strain>
        <tissue evidence="2">Leaf</tissue>
    </source>
</reference>
<evidence type="ECO:0000259" key="1">
    <source>
        <dbReference type="Pfam" id="PF25597"/>
    </source>
</evidence>
<dbReference type="AlphaFoldDB" id="A0A8X8ZPK8"/>
<proteinExistence type="predicted"/>
<accession>A0A8X8ZPK8</accession>
<dbReference type="EMBL" id="PNBA02000010">
    <property type="protein sequence ID" value="KAG6411524.1"/>
    <property type="molecule type" value="Genomic_DNA"/>
</dbReference>
<gene>
    <name evidence="2" type="ORF">SASPL_129607</name>
</gene>